<dbReference type="AlphaFoldDB" id="A0A1R4HDR0"/>
<keyword evidence="2" id="KW-1185">Reference proteome</keyword>
<gene>
    <name evidence="1" type="ORF">CRENPOLYSF2_3700002</name>
</gene>
<dbReference type="OrthoDB" id="9790826at2"/>
<proteinExistence type="predicted"/>
<dbReference type="RefSeq" id="WP_087147623.1">
    <property type="nucleotide sequence ID" value="NZ_FUKJ01000302.1"/>
</dbReference>
<organism evidence="1 2">
    <name type="scientific">Crenothrix polyspora</name>
    <dbReference type="NCBI Taxonomy" id="360316"/>
    <lineage>
        <taxon>Bacteria</taxon>
        <taxon>Pseudomonadati</taxon>
        <taxon>Pseudomonadota</taxon>
        <taxon>Gammaproteobacteria</taxon>
        <taxon>Methylococcales</taxon>
        <taxon>Crenotrichaceae</taxon>
        <taxon>Crenothrix</taxon>
    </lineage>
</organism>
<evidence type="ECO:0000313" key="2">
    <source>
        <dbReference type="Proteomes" id="UP000195442"/>
    </source>
</evidence>
<reference evidence="2" key="1">
    <citation type="submission" date="2017-02" db="EMBL/GenBank/DDBJ databases">
        <authorList>
            <person name="Daims H."/>
        </authorList>
    </citation>
    <scope>NUCLEOTIDE SEQUENCE [LARGE SCALE GENOMIC DNA]</scope>
</reference>
<sequence>MTLALFIEKIHRNEAVSFNETIAVIADNYYYYPVAFSNGDLVNASGTNEGSCKIFAFAMKNQLNQQQTLNLFGDYYRQDVLTDPEGTGHQNIRNFMRSGWEGIQFNGNPLAVK</sequence>
<dbReference type="Proteomes" id="UP000195442">
    <property type="component" value="Unassembled WGS sequence"/>
</dbReference>
<dbReference type="Pfam" id="PF08888">
    <property type="entry name" value="HopJ"/>
    <property type="match status" value="1"/>
</dbReference>
<name>A0A1R4HDR0_9GAMM</name>
<evidence type="ECO:0000313" key="1">
    <source>
        <dbReference type="EMBL" id="SJM94020.1"/>
    </source>
</evidence>
<dbReference type="InterPro" id="IPR014984">
    <property type="entry name" value="HopJ"/>
</dbReference>
<protein>
    <submittedName>
        <fullName evidence="1">HopJ type III effector protein</fullName>
    </submittedName>
</protein>
<dbReference type="Gene3D" id="3.20.160.10">
    <property type="entry name" value="vpa0580 domain like"/>
    <property type="match status" value="1"/>
</dbReference>
<dbReference type="EMBL" id="FUKJ01000302">
    <property type="protein sequence ID" value="SJM94020.1"/>
    <property type="molecule type" value="Genomic_DNA"/>
</dbReference>
<dbReference type="InterPro" id="IPR038604">
    <property type="entry name" value="HopJ_sf"/>
</dbReference>
<accession>A0A1R4HDR0</accession>